<keyword evidence="2" id="KW-0812">Transmembrane</keyword>
<feature type="domain" description="Serpin" evidence="3">
    <location>
        <begin position="76"/>
        <end position="419"/>
    </location>
</feature>
<dbReference type="SUPFAM" id="SSF56574">
    <property type="entry name" value="Serpins"/>
    <property type="match status" value="1"/>
</dbReference>
<organism evidence="4 5">
    <name type="scientific">Tessaracoccus defluvii</name>
    <dbReference type="NCBI Taxonomy" id="1285901"/>
    <lineage>
        <taxon>Bacteria</taxon>
        <taxon>Bacillati</taxon>
        <taxon>Actinomycetota</taxon>
        <taxon>Actinomycetes</taxon>
        <taxon>Propionibacteriales</taxon>
        <taxon>Propionibacteriaceae</taxon>
        <taxon>Tessaracoccus</taxon>
    </lineage>
</organism>
<dbReference type="GO" id="GO:0004867">
    <property type="term" value="F:serine-type endopeptidase inhibitor activity"/>
    <property type="evidence" value="ECO:0007669"/>
    <property type="project" value="InterPro"/>
</dbReference>
<evidence type="ECO:0000256" key="1">
    <source>
        <dbReference type="RuleBase" id="RU000411"/>
    </source>
</evidence>
<protein>
    <submittedName>
        <fullName evidence="4">Serpin family protein</fullName>
    </submittedName>
</protein>
<evidence type="ECO:0000313" key="4">
    <source>
        <dbReference type="EMBL" id="QNP54951.1"/>
    </source>
</evidence>
<sequence length="424" mass="44065">MSTPPDTGRRPIGSVITILLIAVVTVVAMVVLPLLSRSGGGEQPGTVRGTAEPVQLGLSTDGVDTAAAASEALGWRVIQADDAPNRVVSPSSLSISLAMAAEGARGVSQASVDEALGLSGTGRSEAYSALRQALEPYDSLPGQVDVNEPPAEPVVHQVSRVVAIEQRVEQPFLDTTARYFDAAALEVSRDSAQSALDAWAGQHTAGLIEKSGIEVTPNTQVVTQDALLFAAAWRQPFANDKAVIDFAGPDGTTQVDAVGGVLSVRYAEGERWQAVRLPYDDNLAADIILPTAGVDPVSLTAEQLRAAGEALSSAEPTQVSIVMPRLDLTAKTDLTEALPDVDLSDLSGIIPGGASEQWVQQVRLQVSAKGTVGAALTEGAVAGSTPLEPRTLVVDRPYVMRVLDVRTSWPLFLAASAAPGADAE</sequence>
<dbReference type="Gene3D" id="3.30.497.10">
    <property type="entry name" value="Antithrombin, subunit I, domain 2"/>
    <property type="match status" value="1"/>
</dbReference>
<evidence type="ECO:0000256" key="2">
    <source>
        <dbReference type="SAM" id="Phobius"/>
    </source>
</evidence>
<evidence type="ECO:0000259" key="3">
    <source>
        <dbReference type="SMART" id="SM00093"/>
    </source>
</evidence>
<dbReference type="Pfam" id="PF00079">
    <property type="entry name" value="Serpin"/>
    <property type="match status" value="1"/>
</dbReference>
<gene>
    <name evidence="4" type="ORF">H9L22_11745</name>
</gene>
<keyword evidence="5" id="KW-1185">Reference proteome</keyword>
<accession>A0A7H0H335</accession>
<dbReference type="InterPro" id="IPR023796">
    <property type="entry name" value="Serpin_dom"/>
</dbReference>
<dbReference type="Proteomes" id="UP000516117">
    <property type="component" value="Chromosome"/>
</dbReference>
<dbReference type="RefSeq" id="WP_187720087.1">
    <property type="nucleotide sequence ID" value="NZ_BAABBL010000004.1"/>
</dbReference>
<dbReference type="KEGG" id="tdf:H9L22_11745"/>
<keyword evidence="2" id="KW-1133">Transmembrane helix</keyword>
<proteinExistence type="inferred from homology"/>
<dbReference type="InterPro" id="IPR042178">
    <property type="entry name" value="Serpin_sf_1"/>
</dbReference>
<feature type="transmembrane region" description="Helical" evidence="2">
    <location>
        <begin position="12"/>
        <end position="35"/>
    </location>
</feature>
<dbReference type="InterPro" id="IPR042185">
    <property type="entry name" value="Serpin_sf_2"/>
</dbReference>
<dbReference type="PANTHER" id="PTHR11461">
    <property type="entry name" value="SERINE PROTEASE INHIBITOR, SERPIN"/>
    <property type="match status" value="1"/>
</dbReference>
<dbReference type="InterPro" id="IPR000215">
    <property type="entry name" value="Serpin_fam"/>
</dbReference>
<reference evidence="4 5" key="1">
    <citation type="submission" date="2020-08" db="EMBL/GenBank/DDBJ databases">
        <title>Genome sequence of Tessaracoccus defluvii JCM 17540T.</title>
        <authorList>
            <person name="Hyun D.-W."/>
            <person name="Bae J.-W."/>
        </authorList>
    </citation>
    <scope>NUCLEOTIDE SEQUENCE [LARGE SCALE GENOMIC DNA]</scope>
    <source>
        <strain evidence="4 5">JCM 17540</strain>
    </source>
</reference>
<evidence type="ECO:0000313" key="5">
    <source>
        <dbReference type="Proteomes" id="UP000516117"/>
    </source>
</evidence>
<dbReference type="AlphaFoldDB" id="A0A7H0H335"/>
<name>A0A7H0H335_9ACTN</name>
<dbReference type="GO" id="GO:0005615">
    <property type="term" value="C:extracellular space"/>
    <property type="evidence" value="ECO:0007669"/>
    <property type="project" value="InterPro"/>
</dbReference>
<dbReference type="EMBL" id="CP060789">
    <property type="protein sequence ID" value="QNP54951.1"/>
    <property type="molecule type" value="Genomic_DNA"/>
</dbReference>
<keyword evidence="2" id="KW-0472">Membrane</keyword>
<dbReference type="InterPro" id="IPR036186">
    <property type="entry name" value="Serpin_sf"/>
</dbReference>
<dbReference type="SMART" id="SM00093">
    <property type="entry name" value="SERPIN"/>
    <property type="match status" value="1"/>
</dbReference>
<comment type="similarity">
    <text evidence="1">Belongs to the serpin family.</text>
</comment>
<dbReference type="PANTHER" id="PTHR11461:SF211">
    <property type="entry name" value="GH10112P-RELATED"/>
    <property type="match status" value="1"/>
</dbReference>
<dbReference type="Gene3D" id="2.30.39.10">
    <property type="entry name" value="Alpha-1-antitrypsin, domain 1"/>
    <property type="match status" value="1"/>
</dbReference>